<dbReference type="PATRIC" id="fig|429727.3.peg.3313"/>
<protein>
    <submittedName>
        <fullName evidence="3">Oxidoreductase</fullName>
    </submittedName>
</protein>
<gene>
    <name evidence="3" type="ORF">VE26_16185</name>
</gene>
<evidence type="ECO:0000313" key="4">
    <source>
        <dbReference type="Proteomes" id="UP000033649"/>
    </source>
</evidence>
<dbReference type="AlphaFoldDB" id="A0A0F5FH47"/>
<dbReference type="SUPFAM" id="SSF51735">
    <property type="entry name" value="NAD(P)-binding Rossmann-fold domains"/>
    <property type="match status" value="1"/>
</dbReference>
<comment type="caution">
    <text evidence="3">The sequence shown here is derived from an EMBL/GenBank/DDBJ whole genome shotgun (WGS) entry which is preliminary data.</text>
</comment>
<reference evidence="3 4" key="1">
    <citation type="submission" date="2015-03" db="EMBL/GenBank/DDBJ databases">
        <authorList>
            <person name="Hassan Y."/>
            <person name="Lepp D."/>
            <person name="Li X.-Z."/>
            <person name="Zhou T."/>
        </authorList>
    </citation>
    <scope>NUCLEOTIDE SEQUENCE [LARGE SCALE GENOMIC DNA]</scope>
    <source>
        <strain evidence="3 4">IPL18</strain>
    </source>
</reference>
<dbReference type="GO" id="GO:0000166">
    <property type="term" value="F:nucleotide binding"/>
    <property type="evidence" value="ECO:0007669"/>
    <property type="project" value="InterPro"/>
</dbReference>
<dbReference type="Gene3D" id="3.30.360.10">
    <property type="entry name" value="Dihydrodipicolinate Reductase, domain 2"/>
    <property type="match status" value="1"/>
</dbReference>
<dbReference type="EMBL" id="JZEY01000061">
    <property type="protein sequence ID" value="KKB08108.1"/>
    <property type="molecule type" value="Genomic_DNA"/>
</dbReference>
<dbReference type="Gene3D" id="3.40.50.720">
    <property type="entry name" value="NAD(P)-binding Rossmann-like Domain"/>
    <property type="match status" value="1"/>
</dbReference>
<dbReference type="Pfam" id="PF01408">
    <property type="entry name" value="GFO_IDH_MocA"/>
    <property type="match status" value="1"/>
</dbReference>
<proteinExistence type="predicted"/>
<name>A0A0F5FH47_9HYPH</name>
<keyword evidence="4" id="KW-1185">Reference proteome</keyword>
<feature type="domain" description="Gfo/Idh/MocA-like oxidoreductase N-terminal" evidence="1">
    <location>
        <begin position="6"/>
        <end position="121"/>
    </location>
</feature>
<dbReference type="OrthoDB" id="9800252at2"/>
<dbReference type="PANTHER" id="PTHR43708:SF8">
    <property type="entry name" value="OXIDOREDUCTASE"/>
    <property type="match status" value="1"/>
</dbReference>
<evidence type="ECO:0000259" key="2">
    <source>
        <dbReference type="Pfam" id="PF22725"/>
    </source>
</evidence>
<dbReference type="SUPFAM" id="SSF55347">
    <property type="entry name" value="Glyceraldehyde-3-phosphate dehydrogenase-like, C-terminal domain"/>
    <property type="match status" value="1"/>
</dbReference>
<dbReference type="InterPro" id="IPR051317">
    <property type="entry name" value="Gfo/Idh/MocA_oxidoreduct"/>
</dbReference>
<dbReference type="Pfam" id="PF22725">
    <property type="entry name" value="GFO_IDH_MocA_C3"/>
    <property type="match status" value="1"/>
</dbReference>
<dbReference type="InterPro" id="IPR055170">
    <property type="entry name" value="GFO_IDH_MocA-like_dom"/>
</dbReference>
<sequence length="343" mass="37045">MTSNAKAVLVGAGAMSRKWLDCIKSIGGVDIVGIVDLNPANAEARAAEQGINPDIGTDLKPMLEKHNPAIVLDVAIPAVRHGIVSTALAAGAHVLSEKPMAETLDQARDLVARAQAAGRLHVVIQNRRYLAQLRRIRRLIASGAIGEVTGLHCDFFLDPHFGGFRETMPHVLLLDMAVHTFDAARFLADDVAVSAYAEEWNPKASWYERDSSALASFRFSRAAVMTYRGSWCAPGLRTSWESTWRITGTQGSILWDGADDIRAEHSLPHEAGRLLPDTQVLEIPALEPADRIGGHMGVITDFIRATQGGPIPETVGSENIKSLAMVLGAIDASEQGRRVEIVI</sequence>
<feature type="domain" description="GFO/IDH/MocA-like oxidoreductase" evidence="2">
    <location>
        <begin position="134"/>
        <end position="253"/>
    </location>
</feature>
<dbReference type="PANTHER" id="PTHR43708">
    <property type="entry name" value="CONSERVED EXPRESSED OXIDOREDUCTASE (EUROFUNG)"/>
    <property type="match status" value="1"/>
</dbReference>
<accession>A0A0F5FH47</accession>
<dbReference type="RefSeq" id="WP_046106137.1">
    <property type="nucleotide sequence ID" value="NZ_JZEY01000061.1"/>
</dbReference>
<evidence type="ECO:0000313" key="3">
    <source>
        <dbReference type="EMBL" id="KKB08108.1"/>
    </source>
</evidence>
<organism evidence="3 4">
    <name type="scientific">Devosia chinhatensis</name>
    <dbReference type="NCBI Taxonomy" id="429727"/>
    <lineage>
        <taxon>Bacteria</taxon>
        <taxon>Pseudomonadati</taxon>
        <taxon>Pseudomonadota</taxon>
        <taxon>Alphaproteobacteria</taxon>
        <taxon>Hyphomicrobiales</taxon>
        <taxon>Devosiaceae</taxon>
        <taxon>Devosia</taxon>
    </lineage>
</organism>
<dbReference type="InterPro" id="IPR036291">
    <property type="entry name" value="NAD(P)-bd_dom_sf"/>
</dbReference>
<dbReference type="Proteomes" id="UP000033649">
    <property type="component" value="Unassembled WGS sequence"/>
</dbReference>
<dbReference type="InterPro" id="IPR000683">
    <property type="entry name" value="Gfo/Idh/MocA-like_OxRdtase_N"/>
</dbReference>
<dbReference type="STRING" id="429727.VE26_16185"/>
<evidence type="ECO:0000259" key="1">
    <source>
        <dbReference type="Pfam" id="PF01408"/>
    </source>
</evidence>